<reference evidence="1" key="1">
    <citation type="submission" date="2022-07" db="EMBL/GenBank/DDBJ databases">
        <title>Phylogenomic reconstructions and comparative analyses of Kickxellomycotina fungi.</title>
        <authorList>
            <person name="Reynolds N.K."/>
            <person name="Stajich J.E."/>
            <person name="Barry K."/>
            <person name="Grigoriev I.V."/>
            <person name="Crous P."/>
            <person name="Smith M.E."/>
        </authorList>
    </citation>
    <scope>NUCLEOTIDE SEQUENCE</scope>
    <source>
        <strain evidence="1">NRRL 5244</strain>
    </source>
</reference>
<keyword evidence="2" id="KW-1185">Reference proteome</keyword>
<sequence length="104" mass="11209">MKLFATLTLFVVSVAVAAPTKRQGPVVVVDSCYPEKWGPLVIGKTIVRLGKCLHGTHPNVFYAKDLPAGSRVIGPNDPVTADLRYNRLNVKVTANNVATEVYCG</sequence>
<accession>A0ACC1JG70</accession>
<evidence type="ECO:0000313" key="1">
    <source>
        <dbReference type="EMBL" id="KAJ1950603.1"/>
    </source>
</evidence>
<evidence type="ECO:0000313" key="2">
    <source>
        <dbReference type="Proteomes" id="UP001150603"/>
    </source>
</evidence>
<proteinExistence type="predicted"/>
<comment type="caution">
    <text evidence="1">The sequence shown here is derived from an EMBL/GenBank/DDBJ whole genome shotgun (WGS) entry which is preliminary data.</text>
</comment>
<dbReference type="EMBL" id="JANBPW010000169">
    <property type="protein sequence ID" value="KAJ1950603.1"/>
    <property type="molecule type" value="Genomic_DNA"/>
</dbReference>
<organism evidence="1 2">
    <name type="scientific">Linderina macrospora</name>
    <dbReference type="NCBI Taxonomy" id="4868"/>
    <lineage>
        <taxon>Eukaryota</taxon>
        <taxon>Fungi</taxon>
        <taxon>Fungi incertae sedis</taxon>
        <taxon>Zoopagomycota</taxon>
        <taxon>Kickxellomycotina</taxon>
        <taxon>Kickxellomycetes</taxon>
        <taxon>Kickxellales</taxon>
        <taxon>Kickxellaceae</taxon>
        <taxon>Linderina</taxon>
    </lineage>
</organism>
<protein>
    <submittedName>
        <fullName evidence="1">Uncharacterized protein</fullName>
    </submittedName>
</protein>
<gene>
    <name evidence="1" type="ORF">FBU59_000601</name>
</gene>
<dbReference type="Proteomes" id="UP001150603">
    <property type="component" value="Unassembled WGS sequence"/>
</dbReference>
<name>A0ACC1JG70_9FUNG</name>